<evidence type="ECO:0000256" key="1">
    <source>
        <dbReference type="ARBA" id="ARBA00012513"/>
    </source>
</evidence>
<dbReference type="Proteomes" id="UP000198318">
    <property type="component" value="Unassembled WGS sequence"/>
</dbReference>
<dbReference type="PANTHER" id="PTHR24361:SF433">
    <property type="entry name" value="PROTEIN KINASE DOMAIN-CONTAINING PROTEIN"/>
    <property type="match status" value="1"/>
</dbReference>
<dbReference type="InterPro" id="IPR000719">
    <property type="entry name" value="Prot_kinase_dom"/>
</dbReference>
<evidence type="ECO:0000256" key="8">
    <source>
        <dbReference type="ARBA" id="ARBA00048679"/>
    </source>
</evidence>
<evidence type="ECO:0000256" key="5">
    <source>
        <dbReference type="ARBA" id="ARBA00022777"/>
    </source>
</evidence>
<dbReference type="GO" id="GO:0005737">
    <property type="term" value="C:cytoplasm"/>
    <property type="evidence" value="ECO:0007669"/>
    <property type="project" value="TreeGrafter"/>
</dbReference>
<comment type="catalytic activity">
    <reaction evidence="8">
        <text>L-seryl-[protein] + ATP = O-phospho-L-seryl-[protein] + ADP + H(+)</text>
        <dbReference type="Rhea" id="RHEA:17989"/>
        <dbReference type="Rhea" id="RHEA-COMP:9863"/>
        <dbReference type="Rhea" id="RHEA-COMP:11604"/>
        <dbReference type="ChEBI" id="CHEBI:15378"/>
        <dbReference type="ChEBI" id="CHEBI:29999"/>
        <dbReference type="ChEBI" id="CHEBI:30616"/>
        <dbReference type="ChEBI" id="CHEBI:83421"/>
        <dbReference type="ChEBI" id="CHEBI:456216"/>
        <dbReference type="EC" id="2.7.11.1"/>
    </reaction>
</comment>
<keyword evidence="2 12" id="KW-0723">Serine/threonine-protein kinase</keyword>
<feature type="transmembrane region" description="Helical" evidence="10">
    <location>
        <begin position="810"/>
        <end position="834"/>
    </location>
</feature>
<accession>A0A239NGS2</accession>
<evidence type="ECO:0000313" key="13">
    <source>
        <dbReference type="Proteomes" id="UP000198318"/>
    </source>
</evidence>
<comment type="catalytic activity">
    <reaction evidence="7">
        <text>L-threonyl-[protein] + ATP = O-phospho-L-threonyl-[protein] + ADP + H(+)</text>
        <dbReference type="Rhea" id="RHEA:46608"/>
        <dbReference type="Rhea" id="RHEA-COMP:11060"/>
        <dbReference type="Rhea" id="RHEA-COMP:11605"/>
        <dbReference type="ChEBI" id="CHEBI:15378"/>
        <dbReference type="ChEBI" id="CHEBI:30013"/>
        <dbReference type="ChEBI" id="CHEBI:30616"/>
        <dbReference type="ChEBI" id="CHEBI:61977"/>
        <dbReference type="ChEBI" id="CHEBI:456216"/>
        <dbReference type="EC" id="2.7.11.1"/>
    </reaction>
</comment>
<evidence type="ECO:0000313" key="12">
    <source>
        <dbReference type="EMBL" id="SNT54081.1"/>
    </source>
</evidence>
<keyword evidence="13" id="KW-1185">Reference proteome</keyword>
<feature type="region of interest" description="Disordered" evidence="9">
    <location>
        <begin position="1"/>
        <end position="57"/>
    </location>
</feature>
<dbReference type="PROSITE" id="PS50011">
    <property type="entry name" value="PROTEIN_KINASE_DOM"/>
    <property type="match status" value="1"/>
</dbReference>
<evidence type="ECO:0000256" key="6">
    <source>
        <dbReference type="ARBA" id="ARBA00022840"/>
    </source>
</evidence>
<proteinExistence type="predicted"/>
<gene>
    <name evidence="12" type="ORF">SAMN05443665_104133</name>
</gene>
<dbReference type="OrthoDB" id="5492697at2"/>
<dbReference type="AlphaFoldDB" id="A0A239NGS2"/>
<evidence type="ECO:0000256" key="2">
    <source>
        <dbReference type="ARBA" id="ARBA00022527"/>
    </source>
</evidence>
<evidence type="ECO:0000259" key="11">
    <source>
        <dbReference type="PROSITE" id="PS50011"/>
    </source>
</evidence>
<name>A0A239NGS2_9ACTN</name>
<evidence type="ECO:0000256" key="7">
    <source>
        <dbReference type="ARBA" id="ARBA00047899"/>
    </source>
</evidence>
<feature type="transmembrane region" description="Helical" evidence="10">
    <location>
        <begin position="885"/>
        <end position="903"/>
    </location>
</feature>
<dbReference type="EC" id="2.7.11.1" evidence="1"/>
<evidence type="ECO:0000256" key="3">
    <source>
        <dbReference type="ARBA" id="ARBA00022679"/>
    </source>
</evidence>
<keyword evidence="6" id="KW-0067">ATP-binding</keyword>
<evidence type="ECO:0000256" key="9">
    <source>
        <dbReference type="SAM" id="MobiDB-lite"/>
    </source>
</evidence>
<keyword evidence="5 12" id="KW-0418">Kinase</keyword>
<feature type="compositionally biased region" description="Polar residues" evidence="9">
    <location>
        <begin position="16"/>
        <end position="27"/>
    </location>
</feature>
<dbReference type="Pfam" id="PF00069">
    <property type="entry name" value="Pkinase"/>
    <property type="match status" value="1"/>
</dbReference>
<dbReference type="Gene3D" id="1.10.510.10">
    <property type="entry name" value="Transferase(Phosphotransferase) domain 1"/>
    <property type="match status" value="1"/>
</dbReference>
<keyword evidence="3" id="KW-0808">Transferase</keyword>
<dbReference type="InterPro" id="IPR011009">
    <property type="entry name" value="Kinase-like_dom_sf"/>
</dbReference>
<evidence type="ECO:0000256" key="10">
    <source>
        <dbReference type="SAM" id="Phobius"/>
    </source>
</evidence>
<dbReference type="RefSeq" id="WP_089329798.1">
    <property type="nucleotide sequence ID" value="NZ_FZOR01000041.1"/>
</dbReference>
<sequence>MTPPDDGPERLASPPTVRQGSPETTVQGEGGTGSPPTMIQHGDTTGSPRTAVQGEGNGAAEVGESLRGAAQFPPELLAEYEPHGERGRGTEGVVWEARRRSDGETVAVKVHWAERPIDLDLLRHLKQHDYDRHAPRLGGFGKVTTPYGTVGWVEMEYFGTSLEDVILAEGAGGPMPDDRVRALLAALAEALEYWRNPVDRIPIDFKPDNLMFRRAADGSEQIVVTDFGGVARATVTGMNGQVIAAPGYTAPEGVIGLRRPESPWWSLGEIVYLMLTGATHHANDITEHGVRETFVLDVEMPLDGVTDPRWRSLLAGLFTRQPDDRWGGAQVRAWLAGEDPDVIRPTVLPGHGTRRATNPITFHGAPYDNPRALAEAMAGEPEEAARWLLARGNDFAKWLLEDVGNPLVDLRTLGAVSPDTAPLLVLDFVVTYAPDVVPTLHGIRLDDVGLAGHAGTGDTVYARLFGSDALRIAARRPCGHAGCDHQGRPKDRCAVLLRVADDVPVIMRLVEDRVASLRAEVRAGPGESPMTWDPLNGRERANAYMTAIALTLGAGESAHPVTRDGTAQRTVLRLTGGRLIGGPAWWRALRTRAAGADPASLEGRALAATVEALRERAAQGHIARRAAHKVRIGTEPAEAVGYGLLGALAALLMLMACTWSATVLGRAFRDDITMEPTEELTQTGALLGRAGADATVAVLPALLLLSLLIAALWRRHAPLLAVTGVLVFTAACLPRWMPVSHALPVPDFAAGLLSDFGAVPGRWIGPVAVLGLICAALLGTGARAAMRRGVRARGRYEPLVRARALVQRPVGTGAVVFASCTALLWTCVIIRTVYAHEVPLADTSGAGRAAADVSVAHLPILVPLAVVAGWGARRRRARRDRARDVFHAGLAAMLVIAIWPDLFDRGVTALRDWLAGESPEADSVLGGLLHIFINPISEGLSRWLAGIGGAGTFWTALLLFLPVAVLGYLVVDDR</sequence>
<feature type="transmembrane region" description="Helical" evidence="10">
    <location>
        <begin position="854"/>
        <end position="873"/>
    </location>
</feature>
<dbReference type="PANTHER" id="PTHR24361">
    <property type="entry name" value="MITOGEN-ACTIVATED KINASE KINASE KINASE"/>
    <property type="match status" value="1"/>
</dbReference>
<protein>
    <recommendedName>
        <fullName evidence="1">non-specific serine/threonine protein kinase</fullName>
        <ecNumber evidence="1">2.7.11.1</ecNumber>
    </recommendedName>
</protein>
<evidence type="ECO:0000256" key="4">
    <source>
        <dbReference type="ARBA" id="ARBA00022741"/>
    </source>
</evidence>
<dbReference type="GO" id="GO:0005524">
    <property type="term" value="F:ATP binding"/>
    <property type="evidence" value="ECO:0007669"/>
    <property type="project" value="UniProtKB-KW"/>
</dbReference>
<feature type="transmembrane region" description="Helical" evidence="10">
    <location>
        <begin position="763"/>
        <end position="785"/>
    </location>
</feature>
<feature type="transmembrane region" description="Helical" evidence="10">
    <location>
        <begin position="719"/>
        <end position="737"/>
    </location>
</feature>
<reference evidence="12 13" key="1">
    <citation type="submission" date="2017-06" db="EMBL/GenBank/DDBJ databases">
        <authorList>
            <person name="Kim H.J."/>
            <person name="Triplett B.A."/>
        </authorList>
    </citation>
    <scope>NUCLEOTIDE SEQUENCE [LARGE SCALE GENOMIC DNA]</scope>
    <source>
        <strain evidence="12 13">DSM 44715</strain>
    </source>
</reference>
<feature type="transmembrane region" description="Helical" evidence="10">
    <location>
        <begin position="943"/>
        <end position="971"/>
    </location>
</feature>
<dbReference type="SUPFAM" id="SSF56112">
    <property type="entry name" value="Protein kinase-like (PK-like)"/>
    <property type="match status" value="1"/>
</dbReference>
<organism evidence="12 13">
    <name type="scientific">Actinomadura meyerae</name>
    <dbReference type="NCBI Taxonomy" id="240840"/>
    <lineage>
        <taxon>Bacteria</taxon>
        <taxon>Bacillati</taxon>
        <taxon>Actinomycetota</taxon>
        <taxon>Actinomycetes</taxon>
        <taxon>Streptosporangiales</taxon>
        <taxon>Thermomonosporaceae</taxon>
        <taxon>Actinomadura</taxon>
    </lineage>
</organism>
<dbReference type="EMBL" id="FZOR01000041">
    <property type="protein sequence ID" value="SNT54081.1"/>
    <property type="molecule type" value="Genomic_DNA"/>
</dbReference>
<keyword evidence="4" id="KW-0547">Nucleotide-binding</keyword>
<keyword evidence="10" id="KW-0472">Membrane</keyword>
<keyword evidence="10" id="KW-0812">Transmembrane</keyword>
<dbReference type="InterPro" id="IPR053235">
    <property type="entry name" value="Ser_Thr_kinase"/>
</dbReference>
<feature type="transmembrane region" description="Helical" evidence="10">
    <location>
        <begin position="694"/>
        <end position="712"/>
    </location>
</feature>
<keyword evidence="10" id="KW-1133">Transmembrane helix</keyword>
<feature type="domain" description="Protein kinase" evidence="11">
    <location>
        <begin position="80"/>
        <end position="335"/>
    </location>
</feature>
<dbReference type="GO" id="GO:0004674">
    <property type="term" value="F:protein serine/threonine kinase activity"/>
    <property type="evidence" value="ECO:0007669"/>
    <property type="project" value="UniProtKB-KW"/>
</dbReference>
<feature type="compositionally biased region" description="Polar residues" evidence="9">
    <location>
        <begin position="34"/>
        <end position="50"/>
    </location>
</feature>
<dbReference type="SMART" id="SM00220">
    <property type="entry name" value="S_TKc"/>
    <property type="match status" value="1"/>
</dbReference>